<name>A0A917Z7I7_9GAMM</name>
<accession>A0A917Z7I7</accession>
<reference evidence="1 2" key="1">
    <citation type="journal article" date="2014" name="Int. J. Syst. Evol. Microbiol.">
        <title>Complete genome sequence of Corynebacterium casei LMG S-19264T (=DSM 44701T), isolated from a smear-ripened cheese.</title>
        <authorList>
            <consortium name="US DOE Joint Genome Institute (JGI-PGF)"/>
            <person name="Walter F."/>
            <person name="Albersmeier A."/>
            <person name="Kalinowski J."/>
            <person name="Ruckert C."/>
        </authorList>
    </citation>
    <scope>NUCLEOTIDE SEQUENCE [LARGE SCALE GENOMIC DNA]</scope>
    <source>
        <strain evidence="1 2">CGMCC 1.7286</strain>
    </source>
</reference>
<evidence type="ECO:0000313" key="1">
    <source>
        <dbReference type="EMBL" id="GGO77266.1"/>
    </source>
</evidence>
<protein>
    <submittedName>
        <fullName evidence="1">Uncharacterized protein</fullName>
    </submittedName>
</protein>
<keyword evidence="2" id="KW-1185">Reference proteome</keyword>
<dbReference type="EMBL" id="BMLT01000002">
    <property type="protein sequence ID" value="GGO77266.1"/>
    <property type="molecule type" value="Genomic_DNA"/>
</dbReference>
<sequence length="153" mass="17468">MRLRWKIMIALLLLMLAALLWAWLFGPAWLAGFNADQQAMKRQFTQQGREFGQRSDVQACLDRTLSEFDQCGGYDCTLRHDYFLKACLEIAAPTEGFCDGVPAFREAPTEDDKTWARHSCWDMDIRHEGCRLLLRQQQYWCSGAVAPDAAAGD</sequence>
<comment type="caution">
    <text evidence="1">The sequence shown here is derived from an EMBL/GenBank/DDBJ whole genome shotgun (WGS) entry which is preliminary data.</text>
</comment>
<gene>
    <name evidence="1" type="ORF">GCM10011348_06390</name>
</gene>
<dbReference type="AlphaFoldDB" id="A0A917Z7I7"/>
<organism evidence="1 2">
    <name type="scientific">Marinobacterium nitratireducens</name>
    <dbReference type="NCBI Taxonomy" id="518897"/>
    <lineage>
        <taxon>Bacteria</taxon>
        <taxon>Pseudomonadati</taxon>
        <taxon>Pseudomonadota</taxon>
        <taxon>Gammaproteobacteria</taxon>
        <taxon>Oceanospirillales</taxon>
        <taxon>Oceanospirillaceae</taxon>
        <taxon>Marinobacterium</taxon>
    </lineage>
</organism>
<evidence type="ECO:0000313" key="2">
    <source>
        <dbReference type="Proteomes" id="UP000599578"/>
    </source>
</evidence>
<dbReference type="Proteomes" id="UP000599578">
    <property type="component" value="Unassembled WGS sequence"/>
</dbReference>
<dbReference type="RefSeq" id="WP_188858256.1">
    <property type="nucleotide sequence ID" value="NZ_BMLT01000002.1"/>
</dbReference>
<proteinExistence type="predicted"/>